<accession>A0A140A0Q7</accession>
<feature type="domain" description="DUF6602" evidence="1">
    <location>
        <begin position="24"/>
        <end position="127"/>
    </location>
</feature>
<name>A0A140A0Q7_ACIBA</name>
<dbReference type="EMBL" id="KM884819">
    <property type="protein sequence ID" value="AKP49154.1"/>
    <property type="molecule type" value="Genomic_DNA"/>
</dbReference>
<dbReference type="CDD" id="cd21411">
    <property type="entry name" value="NucC"/>
    <property type="match status" value="1"/>
</dbReference>
<dbReference type="InterPro" id="IPR046537">
    <property type="entry name" value="DUF6602"/>
</dbReference>
<evidence type="ECO:0000313" key="2">
    <source>
        <dbReference type="EMBL" id="AKP49154.1"/>
    </source>
</evidence>
<sequence length="242" mass="27067">MSEWSLSTLFSNFHKDIQLRLEIARQSFSHPGTKGDASESVWLEMLNTYLPQRYSADKAFIVDSNGIFSEQIDIVVYDRQYSPFIFKYEGQTIIPAESVYAVFEAKQTINASHVAYARQKIASVRALHRTSLPIPYAKGTYPAKPLIPILGGILTLESDWSPCDGEPLRNALGDGSTEIDHIDIGCVAAHGHFIWDSTSKAYTFVSERKPATAFLFQLISMLQFSGTVPMIDVNAYAEWLSD</sequence>
<dbReference type="Pfam" id="PF20247">
    <property type="entry name" value="DUF6602"/>
    <property type="match status" value="1"/>
</dbReference>
<reference evidence="2" key="1">
    <citation type="submission" date="2014-10" db="EMBL/GenBank/DDBJ databases">
        <title>Acinetobacter baumannii 64-3985 strain harbouring the OXA-58 carbapenemase and APH(3')-VI aminoglycoside phosphotransferase.</title>
        <authorList>
            <person name="Yu H."/>
            <person name="Guo Q."/>
            <person name="Zhou Y."/>
            <person name="Xu X."/>
            <person name="Wang M.G."/>
        </authorList>
    </citation>
    <scope>NUCLEOTIDE SEQUENCE</scope>
    <source>
        <strain evidence="2">64-3985</strain>
        <plasmid evidence="2">pHS35</plasmid>
    </source>
</reference>
<organism evidence="2">
    <name type="scientific">Acinetobacter baumannii</name>
    <dbReference type="NCBI Taxonomy" id="470"/>
    <lineage>
        <taxon>Bacteria</taxon>
        <taxon>Pseudomonadati</taxon>
        <taxon>Pseudomonadota</taxon>
        <taxon>Gammaproteobacteria</taxon>
        <taxon>Moraxellales</taxon>
        <taxon>Moraxellaceae</taxon>
        <taxon>Acinetobacter</taxon>
        <taxon>Acinetobacter calcoaceticus/baumannii complex</taxon>
    </lineage>
</organism>
<protein>
    <recommendedName>
        <fullName evidence="1">DUF6602 domain-containing protein</fullName>
    </recommendedName>
</protein>
<proteinExistence type="predicted"/>
<dbReference type="RefSeq" id="WP_020753579.1">
    <property type="nucleotide sequence ID" value="NZ_CAXNZV010000043.1"/>
</dbReference>
<dbReference type="AlphaFoldDB" id="A0A140A0Q7"/>
<keyword evidence="2" id="KW-0614">Plasmid</keyword>
<geneLocation type="plasmid" evidence="2">
    <name>pHS35</name>
</geneLocation>
<evidence type="ECO:0000259" key="1">
    <source>
        <dbReference type="Pfam" id="PF20247"/>
    </source>
</evidence>